<evidence type="ECO:0000313" key="2">
    <source>
        <dbReference type="Proteomes" id="UP000271162"/>
    </source>
</evidence>
<organism evidence="3">
    <name type="scientific">Nippostrongylus brasiliensis</name>
    <name type="common">Rat hookworm</name>
    <dbReference type="NCBI Taxonomy" id="27835"/>
    <lineage>
        <taxon>Eukaryota</taxon>
        <taxon>Metazoa</taxon>
        <taxon>Ecdysozoa</taxon>
        <taxon>Nematoda</taxon>
        <taxon>Chromadorea</taxon>
        <taxon>Rhabditida</taxon>
        <taxon>Rhabditina</taxon>
        <taxon>Rhabditomorpha</taxon>
        <taxon>Strongyloidea</taxon>
        <taxon>Heligmosomidae</taxon>
        <taxon>Nippostrongylus</taxon>
    </lineage>
</organism>
<dbReference type="STRING" id="27835.A0A0N4YZA8"/>
<dbReference type="WBParaSite" id="NBR_0002258001-mRNA-1">
    <property type="protein sequence ID" value="NBR_0002258001-mRNA-1"/>
    <property type="gene ID" value="NBR_0002258001"/>
</dbReference>
<evidence type="ECO:0000313" key="1">
    <source>
        <dbReference type="EMBL" id="VDL87518.1"/>
    </source>
</evidence>
<name>A0A0N4YZA8_NIPBR</name>
<accession>A0A0N4YZA8</accession>
<protein>
    <submittedName>
        <fullName evidence="3">Transposase</fullName>
    </submittedName>
</protein>
<reference evidence="3" key="1">
    <citation type="submission" date="2017-02" db="UniProtKB">
        <authorList>
            <consortium name="WormBaseParasite"/>
        </authorList>
    </citation>
    <scope>IDENTIFICATION</scope>
</reference>
<dbReference type="EMBL" id="UYSL01028416">
    <property type="protein sequence ID" value="VDL87518.1"/>
    <property type="molecule type" value="Genomic_DNA"/>
</dbReference>
<proteinExistence type="predicted"/>
<dbReference type="AlphaFoldDB" id="A0A0N4YZA8"/>
<evidence type="ECO:0000313" key="3">
    <source>
        <dbReference type="WBParaSite" id="NBR_0002258001-mRNA-1"/>
    </source>
</evidence>
<gene>
    <name evidence="1" type="ORF">NBR_LOCUS22581</name>
</gene>
<reference evidence="1 2" key="2">
    <citation type="submission" date="2018-11" db="EMBL/GenBank/DDBJ databases">
        <authorList>
            <consortium name="Pathogen Informatics"/>
        </authorList>
    </citation>
    <scope>NUCLEOTIDE SEQUENCE [LARGE SCALE GENOMIC DNA]</scope>
</reference>
<sequence length="115" mass="13382">MQPLMRGLLKKLSEWGLLEESQWDPMRYLSCLEPAGFVDVKIDYKTDKKAGEYQLITSRRPSSDKKLDDPDVALRELEMQIKKEMLIAELLKSRRKLTKEEQSILDEDLPVGKKS</sequence>
<dbReference type="Proteomes" id="UP000271162">
    <property type="component" value="Unassembled WGS sequence"/>
</dbReference>
<keyword evidence="2" id="KW-1185">Reference proteome</keyword>